<accession>A0ABM5LZ89</accession>
<dbReference type="RefSeq" id="WP_003325275.1">
    <property type="nucleotide sequence ID" value="NC_014639.1"/>
</dbReference>
<evidence type="ECO:0008006" key="3">
    <source>
        <dbReference type="Google" id="ProtNLM"/>
    </source>
</evidence>
<reference evidence="1 2" key="1">
    <citation type="journal article" date="2011" name="Front. Microbiol.">
        <title>Genomic signatures of strain selection and enhancement in Bacillus atrophaeus var. globigii, a historical biowarfare simulant.</title>
        <authorList>
            <person name="Gibbons H.S."/>
            <person name="Broomall S.M."/>
            <person name="McNew L.A."/>
            <person name="Daligault H."/>
            <person name="Chapman C."/>
            <person name="Bruce D."/>
            <person name="Karavis M."/>
            <person name="Krepps M."/>
            <person name="McGregor P.A."/>
            <person name="Hong C."/>
            <person name="Park K.H."/>
            <person name="Akmal A."/>
            <person name="Feldman A."/>
            <person name="Lin J.S."/>
            <person name="Chang W.E."/>
            <person name="Higgs B.W."/>
            <person name="Demirev P."/>
            <person name="Lindquist J."/>
            <person name="Liem A."/>
            <person name="Fochler E."/>
            <person name="Read T.D."/>
            <person name="Tapia R."/>
            <person name="Johnson S."/>
            <person name="Bishop-Lilly K.A."/>
            <person name="Detter C."/>
            <person name="Han C."/>
            <person name="Sozhamannan S."/>
            <person name="Rosenzweig C.N."/>
            <person name="Skowronski E.W."/>
        </authorList>
    </citation>
    <scope>NUCLEOTIDE SEQUENCE [LARGE SCALE GENOMIC DNA]</scope>
    <source>
        <strain evidence="1 2">1942</strain>
    </source>
</reference>
<keyword evidence="2" id="KW-1185">Reference proteome</keyword>
<dbReference type="GeneID" id="92917924"/>
<organism evidence="1 2">
    <name type="scientific">Bacillus atrophaeus (strain 1942)</name>
    <dbReference type="NCBI Taxonomy" id="720555"/>
    <lineage>
        <taxon>Bacteria</taxon>
        <taxon>Bacillati</taxon>
        <taxon>Bacillota</taxon>
        <taxon>Bacilli</taxon>
        <taxon>Bacillales</taxon>
        <taxon>Bacillaceae</taxon>
        <taxon>Bacillus</taxon>
    </lineage>
</organism>
<evidence type="ECO:0000313" key="2">
    <source>
        <dbReference type="Proteomes" id="UP000006867"/>
    </source>
</evidence>
<evidence type="ECO:0000313" key="1">
    <source>
        <dbReference type="EMBL" id="ADP33256.1"/>
    </source>
</evidence>
<proteinExistence type="predicted"/>
<gene>
    <name evidence="1" type="ordered locus">BATR1942_11625</name>
</gene>
<sequence length="60" mass="7240">MKTYRLTFHMNNGEELTFEITRPATYDFFKKIDEANSWFKMNDDIINLRNVNSIKTEEFA</sequence>
<protein>
    <recommendedName>
        <fullName evidence="3">Phage protein</fullName>
    </recommendedName>
</protein>
<dbReference type="EMBL" id="CP002207">
    <property type="protein sequence ID" value="ADP33256.1"/>
    <property type="molecule type" value="Genomic_DNA"/>
</dbReference>
<name>A0ABM5LZ89_BACA1</name>
<dbReference type="Proteomes" id="UP000006867">
    <property type="component" value="Chromosome"/>
</dbReference>